<accession>Q0AY56</accession>
<dbReference type="AlphaFoldDB" id="Q0AY56"/>
<evidence type="ECO:0000256" key="2">
    <source>
        <dbReference type="ARBA" id="ARBA00022670"/>
    </source>
</evidence>
<organism evidence="7 8">
    <name type="scientific">Syntrophomonas wolfei subsp. wolfei (strain DSM 2245B / Goettingen)</name>
    <dbReference type="NCBI Taxonomy" id="335541"/>
    <lineage>
        <taxon>Bacteria</taxon>
        <taxon>Bacillati</taxon>
        <taxon>Bacillota</taxon>
        <taxon>Clostridia</taxon>
        <taxon>Eubacteriales</taxon>
        <taxon>Syntrophomonadaceae</taxon>
        <taxon>Syntrophomonas</taxon>
    </lineage>
</organism>
<dbReference type="GO" id="GO:0008234">
    <property type="term" value="F:cysteine-type peptidase activity"/>
    <property type="evidence" value="ECO:0007669"/>
    <property type="project" value="UniProtKB-KW"/>
</dbReference>
<dbReference type="KEGG" id="swo:Swol_1034"/>
<evidence type="ECO:0000313" key="8">
    <source>
        <dbReference type="Proteomes" id="UP000001968"/>
    </source>
</evidence>
<dbReference type="RefSeq" id="WP_011640453.1">
    <property type="nucleotide sequence ID" value="NC_008346.1"/>
</dbReference>
<keyword evidence="3" id="KW-0378">Hydrolase</keyword>
<feature type="domain" description="NlpC/P60" evidence="6">
    <location>
        <begin position="125"/>
        <end position="278"/>
    </location>
</feature>
<gene>
    <name evidence="7" type="ordered locus">Swol_1034</name>
</gene>
<evidence type="ECO:0000256" key="3">
    <source>
        <dbReference type="ARBA" id="ARBA00022801"/>
    </source>
</evidence>
<dbReference type="GO" id="GO:0006508">
    <property type="term" value="P:proteolysis"/>
    <property type="evidence" value="ECO:0007669"/>
    <property type="project" value="UniProtKB-KW"/>
</dbReference>
<evidence type="ECO:0000256" key="5">
    <source>
        <dbReference type="SAM" id="SignalP"/>
    </source>
</evidence>
<dbReference type="InterPro" id="IPR051202">
    <property type="entry name" value="Peptidase_C40"/>
</dbReference>
<dbReference type="InterPro" id="IPR038765">
    <property type="entry name" value="Papain-like_cys_pep_sf"/>
</dbReference>
<dbReference type="STRING" id="335541.Swol_1034"/>
<feature type="chain" id="PRO_5039441767" description="NlpC/P60 domain-containing protein" evidence="5">
    <location>
        <begin position="23"/>
        <end position="317"/>
    </location>
</feature>
<dbReference type="HOGENOM" id="CLU_876969_0_0_9"/>
<keyword evidence="4" id="KW-0788">Thiol protease</keyword>
<sequence length="317" mass="35658">MLKKLFALIMIVCFTLSFPVNPLDVTWAAPVIKAGPDEIDYSEYMLLLDNPRANIPPEEIKKSEPQNTSNSMENLSGQAAKPILPAEIKTTTTNNKYVSIYKKNYPAYAKEELPVVEEFRSNYNGTLAHAIVGRAIWYMEYGYMIYGHEKYPKSGLIDCSNFVSLVYKDFGYTITSAARRYGTVGKKVSGVYSQKLSSSSSKYKLVGTDKLRPGDIMTFWKKDSQGKKYIAHVAIYMGKINGKPTIIHTRKDNPTAIGITNSFTYWFGEHFYEARRVLNSSERSSKSFSDSGPVIPQVYKLPPQGPIIQPEDLPCGF</sequence>
<dbReference type="PROSITE" id="PS51935">
    <property type="entry name" value="NLPC_P60"/>
    <property type="match status" value="1"/>
</dbReference>
<feature type="signal peptide" evidence="5">
    <location>
        <begin position="1"/>
        <end position="22"/>
    </location>
</feature>
<dbReference type="EMBL" id="CP000448">
    <property type="protein sequence ID" value="ABI68348.1"/>
    <property type="molecule type" value="Genomic_DNA"/>
</dbReference>
<name>Q0AY56_SYNWW</name>
<dbReference type="Gene3D" id="3.90.1720.10">
    <property type="entry name" value="endopeptidase domain like (from Nostoc punctiforme)"/>
    <property type="match status" value="1"/>
</dbReference>
<dbReference type="eggNOG" id="COG0791">
    <property type="taxonomic scope" value="Bacteria"/>
</dbReference>
<keyword evidence="5" id="KW-0732">Signal</keyword>
<protein>
    <recommendedName>
        <fullName evidence="6">NlpC/P60 domain-containing protein</fullName>
    </recommendedName>
</protein>
<dbReference type="Proteomes" id="UP000001968">
    <property type="component" value="Chromosome"/>
</dbReference>
<dbReference type="InterPro" id="IPR000064">
    <property type="entry name" value="NLP_P60_dom"/>
</dbReference>
<reference evidence="8" key="1">
    <citation type="journal article" date="2010" name="Environ. Microbiol.">
        <title>The genome of Syntrophomonas wolfei: new insights into syntrophic metabolism and biohydrogen production.</title>
        <authorList>
            <person name="Sieber J.R."/>
            <person name="Sims D.R."/>
            <person name="Han C."/>
            <person name="Kim E."/>
            <person name="Lykidis A."/>
            <person name="Lapidus A.L."/>
            <person name="McDonnald E."/>
            <person name="Rohlin L."/>
            <person name="Culley D.E."/>
            <person name="Gunsalus R."/>
            <person name="McInerney M.J."/>
        </authorList>
    </citation>
    <scope>NUCLEOTIDE SEQUENCE [LARGE SCALE GENOMIC DNA]</scope>
    <source>
        <strain evidence="8">DSM 2245B / Goettingen</strain>
    </source>
</reference>
<dbReference type="Pfam" id="PF00877">
    <property type="entry name" value="NLPC_P60"/>
    <property type="match status" value="1"/>
</dbReference>
<dbReference type="PANTHER" id="PTHR47053">
    <property type="entry name" value="MUREIN DD-ENDOPEPTIDASE MEPH-RELATED"/>
    <property type="match status" value="1"/>
</dbReference>
<evidence type="ECO:0000256" key="4">
    <source>
        <dbReference type="ARBA" id="ARBA00022807"/>
    </source>
</evidence>
<dbReference type="SUPFAM" id="SSF54001">
    <property type="entry name" value="Cysteine proteinases"/>
    <property type="match status" value="1"/>
</dbReference>
<keyword evidence="2" id="KW-0645">Protease</keyword>
<dbReference type="OrthoDB" id="9808890at2"/>
<keyword evidence="8" id="KW-1185">Reference proteome</keyword>
<evidence type="ECO:0000313" key="7">
    <source>
        <dbReference type="EMBL" id="ABI68348.1"/>
    </source>
</evidence>
<proteinExistence type="inferred from homology"/>
<evidence type="ECO:0000256" key="1">
    <source>
        <dbReference type="ARBA" id="ARBA00007074"/>
    </source>
</evidence>
<comment type="similarity">
    <text evidence="1">Belongs to the peptidase C40 family.</text>
</comment>
<evidence type="ECO:0000259" key="6">
    <source>
        <dbReference type="PROSITE" id="PS51935"/>
    </source>
</evidence>
<dbReference type="PANTHER" id="PTHR47053:SF1">
    <property type="entry name" value="MUREIN DD-ENDOPEPTIDASE MEPH-RELATED"/>
    <property type="match status" value="1"/>
</dbReference>